<protein>
    <submittedName>
        <fullName evidence="1">Uncharacterized protein</fullName>
    </submittedName>
</protein>
<name>A0AA41UCW3_9HYPH</name>
<comment type="caution">
    <text evidence="1">The sequence shown here is derived from an EMBL/GenBank/DDBJ whole genome shotgun (WGS) entry which is preliminary data.</text>
</comment>
<keyword evidence="2" id="KW-1185">Reference proteome</keyword>
<evidence type="ECO:0000313" key="2">
    <source>
        <dbReference type="Proteomes" id="UP001156140"/>
    </source>
</evidence>
<sequence>MTALSDRVKTFFIDYARLANAALADPPADNTEAIAACFAAYFVGSSPKGVYGAPNGEDLRKVIPQGYENYRAVGATAMNLTGVAVTEIDDLHAMARVGWDFRYRKDGVEGSITFANHYFLTEADGSLKIFAYVTPDEEAAMREHGLM</sequence>
<proteinExistence type="predicted"/>
<reference evidence="1" key="1">
    <citation type="submission" date="2022-03" db="EMBL/GenBank/DDBJ databases">
        <title>The complete genome sequence of a Methyloterrigena soli.</title>
        <authorList>
            <person name="Zi Z."/>
        </authorList>
    </citation>
    <scope>NUCLEOTIDE SEQUENCE</scope>
    <source>
        <strain evidence="1">M48</strain>
    </source>
</reference>
<dbReference type="RefSeq" id="WP_281737030.1">
    <property type="nucleotide sequence ID" value="NZ_JAKETQ010000003.1"/>
</dbReference>
<dbReference type="Proteomes" id="UP001156140">
    <property type="component" value="Unassembled WGS sequence"/>
</dbReference>
<evidence type="ECO:0000313" key="1">
    <source>
        <dbReference type="EMBL" id="MCI0129058.1"/>
    </source>
</evidence>
<accession>A0AA41UCW3</accession>
<gene>
    <name evidence="1" type="ORF">ML536_19670</name>
</gene>
<dbReference type="AlphaFoldDB" id="A0AA41UCW3"/>
<dbReference type="EMBL" id="JALAZD010000003">
    <property type="protein sequence ID" value="MCI0129058.1"/>
    <property type="molecule type" value="Genomic_DNA"/>
</dbReference>
<organism evidence="1 2">
    <name type="scientific">Paradevosia shaoguanensis</name>
    <dbReference type="NCBI Taxonomy" id="1335043"/>
    <lineage>
        <taxon>Bacteria</taxon>
        <taxon>Pseudomonadati</taxon>
        <taxon>Pseudomonadota</taxon>
        <taxon>Alphaproteobacteria</taxon>
        <taxon>Hyphomicrobiales</taxon>
        <taxon>Devosiaceae</taxon>
        <taxon>Paradevosia</taxon>
    </lineage>
</organism>